<organismHost>
    <name type="scientific">Acanthamoeba polyphaga</name>
    <name type="common">Amoeba</name>
    <dbReference type="NCBI Taxonomy" id="5757"/>
</organismHost>
<sequence>MSSLPRNAVARNSKMHKKRDSGVKLSRNINTLDAVCKKHAVGNLIFRNCKMASYEGRVSFVDHEETRGNMRSGVIVVKATSIYSSEDIYDVVKVREDKIARDLKKRQEDYEKTKLEVERLKRSEELANKLANNDPKHDQLVEKLNENNTVEPNNESTEESVEQITEQTVEQTTEQTVEESVEQTTEKTTQQTAEESVEQSTEQTVEKSGDQSTEKTTQQTAEESVEQSTEQPIEESNKNTNQNNDNKKKKKEKNKYYRNFMKDIKSKFSLKLRPENNYFEVKAETTDMIIEHSVVYEIVMVPPTKETYLLVIGDLQMKSSYLRQIDPQYKMDAVLKEQTEFMERIKAKEQLKIHQSPNNKLEPEDMILDDGTSTLTEIEYLGLEEES</sequence>
<accession>E3VZ97</accession>
<proteinExistence type="predicted"/>
<evidence type="ECO:0000313" key="3">
    <source>
        <dbReference type="EMBL" id="AEJ34851.1"/>
    </source>
</evidence>
<evidence type="ECO:0000313" key="7">
    <source>
        <dbReference type="Proteomes" id="UP000240552"/>
    </source>
</evidence>
<evidence type="ECO:0000313" key="2">
    <source>
        <dbReference type="EMBL" id="ADO18736.1"/>
    </source>
</evidence>
<dbReference type="RefSeq" id="YP_003987120.1">
    <property type="nucleotide sequence ID" value="NC_014649.1"/>
</dbReference>
<dbReference type="EMBL" id="JN036606">
    <property type="protein sequence ID" value="AEJ34851.1"/>
    <property type="molecule type" value="Genomic_DNA"/>
</dbReference>
<reference evidence="3 7" key="1">
    <citation type="journal article" date="2011" name="Proc. Natl. Acad. Sci. U.S.A.">
        <title>Mimivirus shows dramatic genome reduction after intraamoebal culture.</title>
        <authorList>
            <person name="Boyer M."/>
            <person name="Azza S."/>
            <person name="Barrassi L."/>
            <person name="Klose T."/>
            <person name="Campocasso A."/>
            <person name="Pagnier I."/>
            <person name="Fournous G."/>
            <person name="Borg A."/>
            <person name="Robert C."/>
            <person name="Zhang X."/>
            <person name="Desnues C."/>
            <person name="Henrissat B."/>
            <person name="Rossmann M.G."/>
            <person name="La Scola B."/>
            <person name="Raoult D."/>
        </authorList>
    </citation>
    <scope>NUCLEOTIDE SEQUENCE [LARGE SCALE GENOMIC DNA]</scope>
    <source>
        <strain evidence="3">M4</strain>
    </source>
</reference>
<dbReference type="GeneID" id="9925241"/>
<evidence type="ECO:0000256" key="1">
    <source>
        <dbReference type="SAM" id="MobiDB-lite"/>
    </source>
</evidence>
<evidence type="ECO:0000313" key="6">
    <source>
        <dbReference type="Proteomes" id="UP000201519"/>
    </source>
</evidence>
<feature type="compositionally biased region" description="Basic and acidic residues" evidence="1">
    <location>
        <begin position="204"/>
        <end position="213"/>
    </location>
</feature>
<reference evidence="2 6" key="2">
    <citation type="journal article" date="2011" name="Virol. J.">
        <title>Breaking the 1000-gene barrier for Mimivirus using ultra-deep genome and transcriptome sequencing.</title>
        <authorList>
            <person name="Legendre M."/>
            <person name="Santini S."/>
            <person name="Rico A."/>
            <person name="Abergel C."/>
            <person name="Claverie J.M."/>
        </authorList>
    </citation>
    <scope>NUCLEOTIDE SEQUENCE [LARGE SCALE GENOMIC DNA]</scope>
</reference>
<evidence type="ECO:0000313" key="5">
    <source>
        <dbReference type="EMBL" id="AKI81275.1"/>
    </source>
</evidence>
<dbReference type="EMBL" id="HQ336222">
    <property type="protein sequence ID" value="ADO18736.1"/>
    <property type="molecule type" value="Genomic_DNA"/>
</dbReference>
<feature type="compositionally biased region" description="Polar residues" evidence="1">
    <location>
        <begin position="214"/>
        <end position="231"/>
    </location>
</feature>
<dbReference type="SMR" id="A0A0G2Y5Z1"/>
<gene>
    <name evidence="2" type="primary">R604</name>
    <name evidence="3" type="ORF">MIMI_R604</name>
</gene>
<dbReference type="EMBL" id="KM982401">
    <property type="protein sequence ID" value="AKI79381.1"/>
    <property type="molecule type" value="Genomic_DNA"/>
</dbReference>
<evidence type="ECO:0000313" key="8">
    <source>
        <dbReference type="Proteomes" id="UP000241474"/>
    </source>
</evidence>
<feature type="region of interest" description="Disordered" evidence="1">
    <location>
        <begin position="146"/>
        <end position="255"/>
    </location>
</feature>
<feature type="region of interest" description="Disordered" evidence="1">
    <location>
        <begin position="1"/>
        <end position="23"/>
    </location>
</feature>
<evidence type="ECO:0000313" key="4">
    <source>
        <dbReference type="EMBL" id="AKI79381.1"/>
    </source>
</evidence>
<feature type="compositionally biased region" description="Low complexity" evidence="1">
    <location>
        <begin position="182"/>
        <end position="194"/>
    </location>
</feature>
<evidence type="ECO:0000313" key="9">
    <source>
        <dbReference type="Proteomes" id="UP000274448"/>
    </source>
</evidence>
<keyword evidence="6" id="KW-1185">Reference proteome</keyword>
<dbReference type="Proteomes" id="UP000201519">
    <property type="component" value="Segment"/>
</dbReference>
<name>A0A0G2Y5Z1_MIMIV</name>
<protein>
    <submittedName>
        <fullName evidence="3">Uncharacterized protein R604</fullName>
    </submittedName>
</protein>
<dbReference type="Proteomes" id="UP000274448">
    <property type="component" value="Segment"/>
</dbReference>
<dbReference type="OrthoDB" id="18268at10239"/>
<dbReference type="Proteomes" id="UP000241474">
    <property type="component" value="Segment"/>
</dbReference>
<reference evidence="8 9" key="3">
    <citation type="submission" date="2014-10" db="EMBL/GenBank/DDBJ databases">
        <title>Pan-genome analysis of Brazilian lineage A amoebal mimiviruses.</title>
        <authorList>
            <person name="Assis F.L."/>
            <person name="Abrahao J.S."/>
            <person name="Kroon E.G."/>
            <person name="Dornas F.P."/>
            <person name="Andrade K.R."/>
            <person name="Borato P.V.M."/>
            <person name="Pilotto M.R."/>
            <person name="Benamar S."/>
            <person name="LaScola B."/>
            <person name="Colson P."/>
        </authorList>
    </citation>
    <scope>NUCLEOTIDE SEQUENCE [LARGE SCALE GENOMIC DNA]</scope>
    <source>
        <strain evidence="5 9">Amazonia</strain>
        <strain evidence="4 8">Oyster</strain>
    </source>
</reference>
<feature type="compositionally biased region" description="Low complexity" evidence="1">
    <location>
        <begin position="162"/>
        <end position="175"/>
    </location>
</feature>
<dbReference type="EMBL" id="KM982403">
    <property type="protein sequence ID" value="AKI81275.1"/>
    <property type="molecule type" value="Genomic_DNA"/>
</dbReference>
<dbReference type="Proteomes" id="UP000240552">
    <property type="component" value="Segment"/>
</dbReference>
<organism evidence="2 6">
    <name type="scientific">Acanthamoeba polyphaga mimivirus</name>
    <name type="common">APMV</name>
    <dbReference type="NCBI Taxonomy" id="212035"/>
    <lineage>
        <taxon>Viruses</taxon>
        <taxon>Varidnaviria</taxon>
        <taxon>Bamfordvirae</taxon>
        <taxon>Nucleocytoviricota</taxon>
        <taxon>Megaviricetes</taxon>
        <taxon>Imitervirales</taxon>
        <taxon>Mimiviridae</taxon>
        <taxon>Megamimivirinae</taxon>
        <taxon>Mimivirus</taxon>
        <taxon>Mimivirus bradfordmassiliense</taxon>
    </lineage>
</organism>
<accession>A0A0G2Y5Z1</accession>
<dbReference type="KEGG" id="vg:9925241"/>